<keyword evidence="4" id="KW-0378">Hydrolase</keyword>
<keyword evidence="2 4" id="KW-0012">Acyltransferase</keyword>
<name>A0A2X2TCS9_9ENTR</name>
<dbReference type="Pfam" id="PF00583">
    <property type="entry name" value="Acetyltransf_1"/>
    <property type="match status" value="1"/>
</dbReference>
<evidence type="ECO:0000256" key="1">
    <source>
        <dbReference type="ARBA" id="ARBA00022679"/>
    </source>
</evidence>
<organism evidence="4 5">
    <name type="scientific">Cedecea neteri</name>
    <dbReference type="NCBI Taxonomy" id="158822"/>
    <lineage>
        <taxon>Bacteria</taxon>
        <taxon>Pseudomonadati</taxon>
        <taxon>Pseudomonadota</taxon>
        <taxon>Gammaproteobacteria</taxon>
        <taxon>Enterobacterales</taxon>
        <taxon>Enterobacteriaceae</taxon>
        <taxon>Cedecea</taxon>
    </lineage>
</organism>
<keyword evidence="1 4" id="KW-0808">Transferase</keyword>
<dbReference type="InterPro" id="IPR016181">
    <property type="entry name" value="Acyl_CoA_acyltransferase"/>
</dbReference>
<dbReference type="InterPro" id="IPR050832">
    <property type="entry name" value="Bact_Acetyltransf"/>
</dbReference>
<dbReference type="EC" id="2.3.1.-" evidence="4"/>
<feature type="domain" description="N-acetyltransferase" evidence="3">
    <location>
        <begin position="55"/>
        <end position="222"/>
    </location>
</feature>
<keyword evidence="4" id="KW-0645">Protease</keyword>
<dbReference type="InterPro" id="IPR000182">
    <property type="entry name" value="GNAT_dom"/>
</dbReference>
<evidence type="ECO:0000313" key="5">
    <source>
        <dbReference type="Proteomes" id="UP000251197"/>
    </source>
</evidence>
<dbReference type="PROSITE" id="PS51186">
    <property type="entry name" value="GNAT"/>
    <property type="match status" value="1"/>
</dbReference>
<accession>A0A2X2TCS9</accession>
<dbReference type="Gene3D" id="3.40.630.30">
    <property type="match status" value="1"/>
</dbReference>
<dbReference type="GO" id="GO:0016747">
    <property type="term" value="F:acyltransferase activity, transferring groups other than amino-acyl groups"/>
    <property type="evidence" value="ECO:0007669"/>
    <property type="project" value="InterPro"/>
</dbReference>
<dbReference type="Proteomes" id="UP000251197">
    <property type="component" value="Unassembled WGS sequence"/>
</dbReference>
<dbReference type="SUPFAM" id="SSF55729">
    <property type="entry name" value="Acyl-CoA N-acyltransferases (Nat)"/>
    <property type="match status" value="1"/>
</dbReference>
<reference evidence="4 5" key="1">
    <citation type="submission" date="2018-06" db="EMBL/GenBank/DDBJ databases">
        <authorList>
            <consortium name="Pathogen Informatics"/>
            <person name="Doyle S."/>
        </authorList>
    </citation>
    <scope>NUCLEOTIDE SEQUENCE [LARGE SCALE GENOMIC DNA]</scope>
    <source>
        <strain evidence="4 5">NCTC12120</strain>
    </source>
</reference>
<dbReference type="PANTHER" id="PTHR43877">
    <property type="entry name" value="AMINOALKYLPHOSPHONATE N-ACETYLTRANSFERASE-RELATED-RELATED"/>
    <property type="match status" value="1"/>
</dbReference>
<dbReference type="AlphaFoldDB" id="A0A2X2TCS9"/>
<protein>
    <submittedName>
        <fullName evidence="4">Protease synthase and sporulation negative regulatory protein PAI 1</fullName>
        <ecNumber evidence="4">2.3.1.-</ecNumber>
    </submittedName>
</protein>
<evidence type="ECO:0000259" key="3">
    <source>
        <dbReference type="PROSITE" id="PS51186"/>
    </source>
</evidence>
<evidence type="ECO:0000256" key="2">
    <source>
        <dbReference type="ARBA" id="ARBA00023315"/>
    </source>
</evidence>
<dbReference type="STRING" id="158822.LH23_09765"/>
<dbReference type="GO" id="GO:0006508">
    <property type="term" value="P:proteolysis"/>
    <property type="evidence" value="ECO:0007669"/>
    <property type="project" value="UniProtKB-KW"/>
</dbReference>
<dbReference type="GO" id="GO:0008233">
    <property type="term" value="F:peptidase activity"/>
    <property type="evidence" value="ECO:0007669"/>
    <property type="project" value="UniProtKB-KW"/>
</dbReference>
<proteinExistence type="predicted"/>
<dbReference type="EMBL" id="UAVU01000003">
    <property type="protein sequence ID" value="SQA97205.1"/>
    <property type="molecule type" value="Genomic_DNA"/>
</dbReference>
<evidence type="ECO:0000313" key="4">
    <source>
        <dbReference type="EMBL" id="SQA97205.1"/>
    </source>
</evidence>
<gene>
    <name evidence="4" type="primary">paiA</name>
    <name evidence="4" type="ORF">NCTC12120_01022</name>
</gene>
<dbReference type="PANTHER" id="PTHR43877:SF2">
    <property type="entry name" value="AMINOALKYLPHOSPHONATE N-ACETYLTRANSFERASE-RELATED"/>
    <property type="match status" value="1"/>
</dbReference>
<sequence>MVLILLGFIFMMPRLSVAEGINKIKLHFPGWKRNMLILSAISYLKPSPRVNAMSLKIRRAKPEDVPLLTVLGSTSYRYHFERHWVSGEELQAFIEQEYAQDTLTESLADPTVSWFIAEAGKPVGFAKISWNRPVPEQTFSGALLNKLYLAPGETGKNYGQLIFDEMLQLAQQREQNYFWLEVLEGNEGARRFYAAQGMCHLTSETFSSATQTSTIHILGKSL</sequence>